<dbReference type="PANTHER" id="PTHR30540">
    <property type="entry name" value="OSMOTIC STRESS POTASSIUM TRANSPORTER"/>
    <property type="match status" value="1"/>
</dbReference>
<keyword evidence="6 12" id="KW-0812">Transmembrane</keyword>
<feature type="transmembrane region" description="Helical" evidence="12">
    <location>
        <begin position="258"/>
        <end position="278"/>
    </location>
</feature>
<keyword evidence="4 12" id="KW-1003">Cell membrane</keyword>
<evidence type="ECO:0000256" key="1">
    <source>
        <dbReference type="ARBA" id="ARBA00004141"/>
    </source>
</evidence>
<feature type="transmembrane region" description="Helical" evidence="12">
    <location>
        <begin position="59"/>
        <end position="80"/>
    </location>
</feature>
<keyword evidence="9 12" id="KW-1133">Transmembrane helix</keyword>
<feature type="transmembrane region" description="Helical" evidence="12">
    <location>
        <begin position="298"/>
        <end position="323"/>
    </location>
</feature>
<keyword evidence="3 12" id="KW-0813">Transport</keyword>
<keyword evidence="16" id="KW-1185">Reference proteome</keyword>
<feature type="transmembrane region" description="Helical" evidence="12">
    <location>
        <begin position="375"/>
        <end position="396"/>
    </location>
</feature>
<dbReference type="OrthoDB" id="9805577at2"/>
<dbReference type="InterPro" id="IPR053951">
    <property type="entry name" value="K_trans_N"/>
</dbReference>
<keyword evidence="8 12" id="KW-0630">Potassium</keyword>
<feature type="transmembrane region" description="Helical" evidence="12">
    <location>
        <begin position="226"/>
        <end position="246"/>
    </location>
</feature>
<reference evidence="15 16" key="1">
    <citation type="submission" date="2016-04" db="EMBL/GenBank/DDBJ databases">
        <title>Peptidophaga gingivicola gen. nov., sp. nov., isolated from human subgingival plaque.</title>
        <authorList>
            <person name="Beall C.J."/>
            <person name="Mokrzan E.M."/>
            <person name="Griffen A.L."/>
            <person name="Leys E.J."/>
        </authorList>
    </citation>
    <scope>NUCLEOTIDE SEQUENCE [LARGE SCALE GENOMIC DNA]</scope>
    <source>
        <strain evidence="15 16">BA112</strain>
    </source>
</reference>
<feature type="transmembrane region" description="Helical" evidence="12">
    <location>
        <begin position="403"/>
        <end position="424"/>
    </location>
</feature>
<evidence type="ECO:0000256" key="8">
    <source>
        <dbReference type="ARBA" id="ARBA00022958"/>
    </source>
</evidence>
<organism evidence="15 16">
    <name type="scientific">Peptidiphaga gingivicola</name>
    <dbReference type="NCBI Taxonomy" id="2741497"/>
    <lineage>
        <taxon>Bacteria</taxon>
        <taxon>Bacillati</taxon>
        <taxon>Actinomycetota</taxon>
        <taxon>Actinomycetes</taxon>
        <taxon>Actinomycetales</taxon>
        <taxon>Actinomycetaceae</taxon>
        <taxon>Peptidiphaga</taxon>
    </lineage>
</organism>
<comment type="caution">
    <text evidence="15">The sequence shown here is derived from an EMBL/GenBank/DDBJ whole genome shotgun (WGS) entry which is preliminary data.</text>
</comment>
<keyword evidence="10 12" id="KW-0406">Ion transport</keyword>
<dbReference type="InterPro" id="IPR023051">
    <property type="entry name" value="Kup"/>
</dbReference>
<dbReference type="Pfam" id="PF22776">
    <property type="entry name" value="K_trans_C"/>
    <property type="match status" value="1"/>
</dbReference>
<evidence type="ECO:0000256" key="2">
    <source>
        <dbReference type="ARBA" id="ARBA00007019"/>
    </source>
</evidence>
<evidence type="ECO:0000256" key="9">
    <source>
        <dbReference type="ARBA" id="ARBA00022989"/>
    </source>
</evidence>
<feature type="transmembrane region" description="Helical" evidence="12">
    <location>
        <begin position="150"/>
        <end position="167"/>
    </location>
</feature>
<evidence type="ECO:0000259" key="14">
    <source>
        <dbReference type="Pfam" id="PF22776"/>
    </source>
</evidence>
<evidence type="ECO:0000256" key="10">
    <source>
        <dbReference type="ARBA" id="ARBA00023065"/>
    </source>
</evidence>
<dbReference type="GO" id="GO:0005886">
    <property type="term" value="C:plasma membrane"/>
    <property type="evidence" value="ECO:0007669"/>
    <property type="project" value="UniProtKB-SubCell"/>
</dbReference>
<evidence type="ECO:0000256" key="5">
    <source>
        <dbReference type="ARBA" id="ARBA00022538"/>
    </source>
</evidence>
<dbReference type="GO" id="GO:0015079">
    <property type="term" value="F:potassium ion transmembrane transporter activity"/>
    <property type="evidence" value="ECO:0007669"/>
    <property type="project" value="UniProtKB-UniRule"/>
</dbReference>
<sequence>MKVASSRKKGGAAAHAGSAGLGLAALGVVFGDIGTSPLYVLRTVFTLDGGAVHLDEDDITGVISCIIWVLVLIVTIKYVCFVLRADNEGEGGILALATRVRRSLRPGRIASAVALLGVFGAALFFGDSVITPAISVLSAVEGLEVTFPDMTEYVVPAALAILSALFLAQRKGTSKMGRVFGPIMLAWFGILACMGVPHIVGNPRILVALSPVETVSFISRHPGTTFVALGAIVLAVTGAEALYADIAHFGRRAIQGTWLAVVLPSLTLCYLGQGALLIDRPQALSNPFFMLVPSSLTVPLVFMATLATLIASQAVISGAYSIARQASHLGYLPHMKVKHTSATESGQIYLPAVNLLLFVSVASIILIFQDSERLSAAYGLAVTTDFLLTTSLLLLLTRAGWRWPGWATGLAAAVLLAVELPLFAANVTKIATGGWLPLSIATFMLVVMTTWRRGEELVTHSRRAGEGSLSEYLQGLAASAIRRIPGTAIYPHSMLTTTPLALRKNTEINRVLHDNVVIVSIKTLPTPHVPRSKRVILDEIASPVRGVTHMTVRYGFMDERDLTETIRHGQRTLKLSWRLDDEVFFMLSHIHIMEGSKRSMWKWRKKLFIGLSRVSASPSWVNKLPKDRTAEISMRVLI</sequence>
<keyword evidence="11 12" id="KW-0472">Membrane</keyword>
<evidence type="ECO:0000256" key="7">
    <source>
        <dbReference type="ARBA" id="ARBA00022847"/>
    </source>
</evidence>
<dbReference type="AlphaFoldDB" id="A0A179B3Q8"/>
<evidence type="ECO:0000256" key="6">
    <source>
        <dbReference type="ARBA" id="ARBA00022692"/>
    </source>
</evidence>
<proteinExistence type="inferred from homology"/>
<evidence type="ECO:0000256" key="4">
    <source>
        <dbReference type="ARBA" id="ARBA00022475"/>
    </source>
</evidence>
<comment type="catalytic activity">
    <reaction evidence="12">
        <text>K(+)(in) + H(+)(in) = K(+)(out) + H(+)(out)</text>
        <dbReference type="Rhea" id="RHEA:28490"/>
        <dbReference type="ChEBI" id="CHEBI:15378"/>
        <dbReference type="ChEBI" id="CHEBI:29103"/>
    </reaction>
</comment>
<dbReference type="EMBL" id="LVZK01000001">
    <property type="protein sequence ID" value="OAP86336.1"/>
    <property type="molecule type" value="Genomic_DNA"/>
</dbReference>
<dbReference type="RefSeq" id="WP_064231172.1">
    <property type="nucleotide sequence ID" value="NZ_LVZK01000001.1"/>
</dbReference>
<dbReference type="Proteomes" id="UP000078368">
    <property type="component" value="Unassembled WGS sequence"/>
</dbReference>
<dbReference type="Pfam" id="PF02705">
    <property type="entry name" value="K_trans"/>
    <property type="match status" value="1"/>
</dbReference>
<feature type="transmembrane region" description="Helical" evidence="12">
    <location>
        <begin position="109"/>
        <end position="130"/>
    </location>
</feature>
<gene>
    <name evidence="12" type="primary">kup</name>
    <name evidence="15" type="ORF">A4H34_04060</name>
</gene>
<dbReference type="InterPro" id="IPR053952">
    <property type="entry name" value="K_trans_C"/>
</dbReference>
<protein>
    <recommendedName>
        <fullName evidence="12">Probable potassium transport system protein Kup</fullName>
    </recommendedName>
</protein>
<name>A0A179B3Q8_9ACTO</name>
<feature type="transmembrane region" description="Helical" evidence="12">
    <location>
        <begin position="12"/>
        <end position="39"/>
    </location>
</feature>
<feature type="domain" description="K+ potassium transporter integral membrane" evidence="13">
    <location>
        <begin position="23"/>
        <end position="473"/>
    </location>
</feature>
<comment type="function">
    <text evidence="12">Transport of potassium into the cell. Likely operates as a K(+):H(+) symporter.</text>
</comment>
<dbReference type="GO" id="GO:0015293">
    <property type="term" value="F:symporter activity"/>
    <property type="evidence" value="ECO:0007669"/>
    <property type="project" value="UniProtKB-UniRule"/>
</dbReference>
<accession>A0A179B3Q8</accession>
<comment type="similarity">
    <text evidence="2 12">Belongs to the HAK/KUP transporter (TC 2.A.72) family.</text>
</comment>
<evidence type="ECO:0000256" key="3">
    <source>
        <dbReference type="ARBA" id="ARBA00022448"/>
    </source>
</evidence>
<feature type="transmembrane region" description="Helical" evidence="12">
    <location>
        <begin position="430"/>
        <end position="451"/>
    </location>
</feature>
<evidence type="ECO:0000256" key="11">
    <source>
        <dbReference type="ARBA" id="ARBA00023136"/>
    </source>
</evidence>
<evidence type="ECO:0000313" key="15">
    <source>
        <dbReference type="EMBL" id="OAP86336.1"/>
    </source>
</evidence>
<keyword evidence="5 12" id="KW-0633">Potassium transport</keyword>
<comment type="subcellular location">
    <subcellularLocation>
        <location evidence="12">Cell membrane</location>
        <topology evidence="12">Multi-pass membrane protein</topology>
    </subcellularLocation>
    <subcellularLocation>
        <location evidence="1">Membrane</location>
        <topology evidence="1">Multi-pass membrane protein</topology>
    </subcellularLocation>
</comment>
<feature type="transmembrane region" description="Helical" evidence="12">
    <location>
        <begin position="348"/>
        <end position="369"/>
    </location>
</feature>
<evidence type="ECO:0000259" key="13">
    <source>
        <dbReference type="Pfam" id="PF02705"/>
    </source>
</evidence>
<dbReference type="HAMAP" id="MF_01522">
    <property type="entry name" value="Kup"/>
    <property type="match status" value="1"/>
</dbReference>
<feature type="transmembrane region" description="Helical" evidence="12">
    <location>
        <begin position="179"/>
        <end position="200"/>
    </location>
</feature>
<evidence type="ECO:0000256" key="12">
    <source>
        <dbReference type="HAMAP-Rule" id="MF_01522"/>
    </source>
</evidence>
<feature type="domain" description="K+ potassium transporter C-terminal" evidence="14">
    <location>
        <begin position="485"/>
        <end position="636"/>
    </location>
</feature>
<keyword evidence="7 12" id="KW-0769">Symport</keyword>
<evidence type="ECO:0000313" key="16">
    <source>
        <dbReference type="Proteomes" id="UP000078368"/>
    </source>
</evidence>
<dbReference type="PANTHER" id="PTHR30540:SF79">
    <property type="entry name" value="LOW AFFINITY POTASSIUM TRANSPORT SYSTEM PROTEIN KUP"/>
    <property type="match status" value="1"/>
</dbReference>
<dbReference type="InterPro" id="IPR003855">
    <property type="entry name" value="K+_transporter"/>
</dbReference>